<reference evidence="1 2" key="1">
    <citation type="submission" date="2024-02" db="EMBL/GenBank/DDBJ databases">
        <title>Identification of pathogenicity and growth-promoting function of Pseudomonas putida variant.</title>
        <authorList>
            <person name="Sun J."/>
        </authorList>
    </citation>
    <scope>NUCLEOTIDE SEQUENCE [LARGE SCALE GENOMIC DNA]</scope>
    <source>
        <strain evidence="1 2">A03</strain>
    </source>
</reference>
<sequence length="232" mass="25168">MPAGFQVFNEGGVIQVGDDWKNFALIDKVTKASANINFGRGFNGVQYDLENYSDLVFIRSEQAFGVPAIIHEPGSPSRLYVASAGSAGTPLTLYVFRQQPPTPTTFGLQVFNSSGELMFDAVSKFCKIEAVLPNTNMEVVTSFQLLDGKDYAVMVPTYAGKETVTVNNIGGEYMVTKTYNAKRVLIEGSKVSSGHYVTWTAFQQRFSGSVPPPSAIFTFPGGPLVVADVTNY</sequence>
<protein>
    <recommendedName>
        <fullName evidence="3">IgGFc-binding protein N-terminal domain-containing protein</fullName>
    </recommendedName>
</protein>
<gene>
    <name evidence="1" type="ORF">V7S98_02530</name>
</gene>
<keyword evidence="2" id="KW-1185">Reference proteome</keyword>
<organism evidence="1 2">
    <name type="scientific">Pseudomonas farsensis</name>
    <dbReference type="NCBI Taxonomy" id="2745492"/>
    <lineage>
        <taxon>Bacteria</taxon>
        <taxon>Pseudomonadati</taxon>
        <taxon>Pseudomonadota</taxon>
        <taxon>Gammaproteobacteria</taxon>
        <taxon>Pseudomonadales</taxon>
        <taxon>Pseudomonadaceae</taxon>
        <taxon>Pseudomonas</taxon>
    </lineage>
</organism>
<proteinExistence type="predicted"/>
<name>A0ABU8QN60_9PSED</name>
<dbReference type="EMBL" id="JBBHLC010000003">
    <property type="protein sequence ID" value="MEJ5862094.1"/>
    <property type="molecule type" value="Genomic_DNA"/>
</dbReference>
<evidence type="ECO:0000313" key="2">
    <source>
        <dbReference type="Proteomes" id="UP001380290"/>
    </source>
</evidence>
<comment type="caution">
    <text evidence="1">The sequence shown here is derived from an EMBL/GenBank/DDBJ whole genome shotgun (WGS) entry which is preliminary data.</text>
</comment>
<accession>A0ABU8QN60</accession>
<evidence type="ECO:0000313" key="1">
    <source>
        <dbReference type="EMBL" id="MEJ5862094.1"/>
    </source>
</evidence>
<dbReference type="RefSeq" id="WP_339598178.1">
    <property type="nucleotide sequence ID" value="NZ_JBBHLC010000003.1"/>
</dbReference>
<dbReference type="Proteomes" id="UP001380290">
    <property type="component" value="Unassembled WGS sequence"/>
</dbReference>
<evidence type="ECO:0008006" key="3">
    <source>
        <dbReference type="Google" id="ProtNLM"/>
    </source>
</evidence>